<evidence type="ECO:0000313" key="2">
    <source>
        <dbReference type="EMBL" id="MFD1545583.1"/>
    </source>
</evidence>
<keyword evidence="3" id="KW-1185">Reference proteome</keyword>
<evidence type="ECO:0000313" key="3">
    <source>
        <dbReference type="Proteomes" id="UP001597097"/>
    </source>
</evidence>
<feature type="compositionally biased region" description="Basic and acidic residues" evidence="1">
    <location>
        <begin position="1"/>
        <end position="23"/>
    </location>
</feature>
<evidence type="ECO:0000256" key="1">
    <source>
        <dbReference type="SAM" id="MobiDB-lite"/>
    </source>
</evidence>
<dbReference type="Pfam" id="PF05800">
    <property type="entry name" value="GvpO"/>
    <property type="match status" value="1"/>
</dbReference>
<name>A0ABW4GT09_9ACTN</name>
<proteinExistence type="predicted"/>
<dbReference type="EMBL" id="JBHUCM010000048">
    <property type="protein sequence ID" value="MFD1545583.1"/>
    <property type="molecule type" value="Genomic_DNA"/>
</dbReference>
<reference evidence="3" key="1">
    <citation type="journal article" date="2019" name="Int. J. Syst. Evol. Microbiol.">
        <title>The Global Catalogue of Microorganisms (GCM) 10K type strain sequencing project: providing services to taxonomists for standard genome sequencing and annotation.</title>
        <authorList>
            <consortium name="The Broad Institute Genomics Platform"/>
            <consortium name="The Broad Institute Genome Sequencing Center for Infectious Disease"/>
            <person name="Wu L."/>
            <person name="Ma J."/>
        </authorList>
    </citation>
    <scope>NUCLEOTIDE SEQUENCE [LARGE SCALE GENOMIC DNA]</scope>
    <source>
        <strain evidence="3">CGMCC 1.15399</strain>
    </source>
</reference>
<dbReference type="RefSeq" id="WP_219533991.1">
    <property type="nucleotide sequence ID" value="NZ_JAHKRM010000020.1"/>
</dbReference>
<comment type="caution">
    <text evidence="2">The sequence shown here is derived from an EMBL/GenBank/DDBJ whole genome shotgun (WGS) entry which is preliminary data.</text>
</comment>
<gene>
    <name evidence="2" type="primary">gvpO</name>
    <name evidence="2" type="ORF">ACFSJ0_51685</name>
</gene>
<protein>
    <submittedName>
        <fullName evidence="2">Gas vesicle protein GvpO</fullName>
    </submittedName>
</protein>
<feature type="region of interest" description="Disordered" evidence="1">
    <location>
        <begin position="1"/>
        <end position="51"/>
    </location>
</feature>
<dbReference type="InterPro" id="IPR008634">
    <property type="entry name" value="Gas-vesicle_GvpO"/>
</dbReference>
<accession>A0ABW4GT09</accession>
<dbReference type="Proteomes" id="UP001597097">
    <property type="component" value="Unassembled WGS sequence"/>
</dbReference>
<organism evidence="2 3">
    <name type="scientific">Nonomuraea guangzhouensis</name>
    <dbReference type="NCBI Taxonomy" id="1291555"/>
    <lineage>
        <taxon>Bacteria</taxon>
        <taxon>Bacillati</taxon>
        <taxon>Actinomycetota</taxon>
        <taxon>Actinomycetes</taxon>
        <taxon>Streptosporangiales</taxon>
        <taxon>Streptosporangiaceae</taxon>
        <taxon>Nonomuraea</taxon>
    </lineage>
</organism>
<sequence length="133" mass="14801">MPVRRTAREERAADLRAEKGSREESDDVNDERRTGPRPKRRSRGLSVPAAGEAGLRHIADLAAGDPEGITLVEPFEGGWLVNVEVLEDHRIPSSGDILALYEAELDPEGKLLSYRRLQRYRRGSGPTEEGSQR</sequence>